<dbReference type="InterPro" id="IPR044068">
    <property type="entry name" value="CB"/>
</dbReference>
<feature type="active site" description="O-(3'-phospho-DNA)-tyrosine intermediate" evidence="10">
    <location>
        <position position="279"/>
    </location>
</feature>
<dbReference type="GO" id="GO:0051301">
    <property type="term" value="P:cell division"/>
    <property type="evidence" value="ECO:0007669"/>
    <property type="project" value="UniProtKB-KW"/>
</dbReference>
<feature type="domain" description="Tyr recombinase" evidence="11">
    <location>
        <begin position="108"/>
        <end position="292"/>
    </location>
</feature>
<dbReference type="PROSITE" id="PS51900">
    <property type="entry name" value="CB"/>
    <property type="match status" value="1"/>
</dbReference>
<dbReference type="InterPro" id="IPR050090">
    <property type="entry name" value="Tyrosine_recombinase_XerCD"/>
</dbReference>
<keyword evidence="5 10" id="KW-0159">Chromosome partition</keyword>
<keyword evidence="8 10" id="KW-0233">DNA recombination</keyword>
<comment type="similarity">
    <text evidence="10">Belongs to the 'phage' integrase family. XerC subfamily.</text>
</comment>
<evidence type="ECO:0000256" key="2">
    <source>
        <dbReference type="ARBA" id="ARBA00010450"/>
    </source>
</evidence>
<comment type="function">
    <text evidence="10">Site-specific tyrosine recombinase, which acts by catalyzing the cutting and rejoining of the recombining DNA molecules. The XerC-XerD complex is essential to convert dimers of the bacterial chromosome into monomers to permit their segregation at cell division. It also contributes to the segregational stability of plasmids.</text>
</comment>
<proteinExistence type="inferred from homology"/>
<dbReference type="NCBIfam" id="TIGR02225">
    <property type="entry name" value="recomb_XerD"/>
    <property type="match status" value="1"/>
</dbReference>
<dbReference type="InterPro" id="IPR011010">
    <property type="entry name" value="DNA_brk_join_enz"/>
</dbReference>
<feature type="active site" evidence="10">
    <location>
        <position position="244"/>
    </location>
</feature>
<dbReference type="Pfam" id="PF02899">
    <property type="entry name" value="Phage_int_SAM_1"/>
    <property type="match status" value="1"/>
</dbReference>
<feature type="active site" evidence="10">
    <location>
        <position position="172"/>
    </location>
</feature>
<feature type="active site" evidence="10">
    <location>
        <position position="148"/>
    </location>
</feature>
<gene>
    <name evidence="10" type="primary">xerC</name>
    <name evidence="13" type="ORF">SAMN04487894_10145</name>
</gene>
<comment type="subcellular location">
    <subcellularLocation>
        <location evidence="1 10">Cytoplasm</location>
    </subcellularLocation>
</comment>
<keyword evidence="6 10" id="KW-0229">DNA integration</keyword>
<dbReference type="InterPro" id="IPR013762">
    <property type="entry name" value="Integrase-like_cat_sf"/>
</dbReference>
<dbReference type="HAMAP" id="MF_01808">
    <property type="entry name" value="Recomb_XerC_XerD"/>
    <property type="match status" value="1"/>
</dbReference>
<dbReference type="STRING" id="1285928.SAMN04487894_10145"/>
<keyword evidence="14" id="KW-1185">Reference proteome</keyword>
<reference evidence="14" key="1">
    <citation type="submission" date="2016-10" db="EMBL/GenBank/DDBJ databases">
        <authorList>
            <person name="Varghese N."/>
            <person name="Submissions S."/>
        </authorList>
    </citation>
    <scope>NUCLEOTIDE SEQUENCE [LARGE SCALE GENOMIC DNA]</scope>
    <source>
        <strain evidence="14">DSM 25811 / CCM 8410 / LMG 26954 / E90</strain>
    </source>
</reference>
<dbReference type="SUPFAM" id="SSF56349">
    <property type="entry name" value="DNA breaking-rejoining enzymes"/>
    <property type="match status" value="1"/>
</dbReference>
<dbReference type="GO" id="GO:0006313">
    <property type="term" value="P:DNA transposition"/>
    <property type="evidence" value="ECO:0007669"/>
    <property type="project" value="UniProtKB-UniRule"/>
</dbReference>
<evidence type="ECO:0000256" key="6">
    <source>
        <dbReference type="ARBA" id="ARBA00022908"/>
    </source>
</evidence>
<dbReference type="InterPro" id="IPR004107">
    <property type="entry name" value="Integrase_SAM-like_N"/>
</dbReference>
<dbReference type="Gene3D" id="1.10.150.130">
    <property type="match status" value="1"/>
</dbReference>
<dbReference type="InterPro" id="IPR023009">
    <property type="entry name" value="Tyrosine_recombinase_XerC/XerD"/>
</dbReference>
<organism evidence="13 14">
    <name type="scientific">Niabella drilacis (strain DSM 25811 / CCM 8410 / CCUG 62505 / LMG 26954 / E90)</name>
    <dbReference type="NCBI Taxonomy" id="1285928"/>
    <lineage>
        <taxon>Bacteria</taxon>
        <taxon>Pseudomonadati</taxon>
        <taxon>Bacteroidota</taxon>
        <taxon>Chitinophagia</taxon>
        <taxon>Chitinophagales</taxon>
        <taxon>Chitinophagaceae</taxon>
        <taxon>Niabella</taxon>
    </lineage>
</organism>
<evidence type="ECO:0000256" key="10">
    <source>
        <dbReference type="HAMAP-Rule" id="MF_01808"/>
    </source>
</evidence>
<evidence type="ECO:0000256" key="1">
    <source>
        <dbReference type="ARBA" id="ARBA00004496"/>
    </source>
</evidence>
<dbReference type="Proteomes" id="UP000198757">
    <property type="component" value="Unassembled WGS sequence"/>
</dbReference>
<feature type="active site" evidence="10">
    <location>
        <position position="270"/>
    </location>
</feature>
<sequence>MWDAYKKSFQAYLKLEKSLSGNSTEAYLRDVDKLTDYLQLQPQSLAPPDITLEHLQSFVGWIAELGMQPASQARVISGIRAFYRFCLLENIVQQDPALLLEAPKTRRTLPDVLSFEEVEKILLAIDLSKPEGGRNKAIIETMYSCGLRVTEVVQLRISQLYLDVGYIRVIGKGNKERLVPIGDSAAKYIKLYLREIRCHLTVKPGSEDIVFLNKRGAQLTRVMIFLIIKDLAAKARITKTISPHTFRHSFATHLIEGGANLRAVQEMLGHESITTTEIYTHLDREFLRKTLHQFHPLFNKNS</sequence>
<dbReference type="RefSeq" id="WP_090388034.1">
    <property type="nucleotide sequence ID" value="NZ_FMZO01000001.1"/>
</dbReference>
<evidence type="ECO:0000256" key="4">
    <source>
        <dbReference type="ARBA" id="ARBA00022618"/>
    </source>
</evidence>
<dbReference type="AlphaFoldDB" id="A0A1G6I077"/>
<evidence type="ECO:0000259" key="11">
    <source>
        <dbReference type="PROSITE" id="PS51898"/>
    </source>
</evidence>
<dbReference type="InterPro" id="IPR011932">
    <property type="entry name" value="Recomb_XerD"/>
</dbReference>
<feature type="domain" description="Core-binding (CB)" evidence="12">
    <location>
        <begin position="1"/>
        <end position="87"/>
    </location>
</feature>
<evidence type="ECO:0000259" key="12">
    <source>
        <dbReference type="PROSITE" id="PS51900"/>
    </source>
</evidence>
<dbReference type="EMBL" id="FMZO01000001">
    <property type="protein sequence ID" value="SDB99864.1"/>
    <property type="molecule type" value="Genomic_DNA"/>
</dbReference>
<dbReference type="InterPro" id="IPR002104">
    <property type="entry name" value="Integrase_catalytic"/>
</dbReference>
<protein>
    <recommendedName>
        <fullName evidence="10">Tyrosine recombinase XerC</fullName>
    </recommendedName>
</protein>
<accession>A0A1G6I077</accession>
<evidence type="ECO:0000256" key="5">
    <source>
        <dbReference type="ARBA" id="ARBA00022829"/>
    </source>
</evidence>
<dbReference type="OrthoDB" id="9801717at2"/>
<dbReference type="GO" id="GO:0007059">
    <property type="term" value="P:chromosome segregation"/>
    <property type="evidence" value="ECO:0007669"/>
    <property type="project" value="UniProtKB-UniRule"/>
</dbReference>
<dbReference type="GO" id="GO:0009037">
    <property type="term" value="F:tyrosine-based site-specific recombinase activity"/>
    <property type="evidence" value="ECO:0007669"/>
    <property type="project" value="UniProtKB-UniRule"/>
</dbReference>
<evidence type="ECO:0000256" key="9">
    <source>
        <dbReference type="ARBA" id="ARBA00023306"/>
    </source>
</evidence>
<dbReference type="GO" id="GO:0003677">
    <property type="term" value="F:DNA binding"/>
    <property type="evidence" value="ECO:0007669"/>
    <property type="project" value="UniProtKB-UniRule"/>
</dbReference>
<evidence type="ECO:0000256" key="8">
    <source>
        <dbReference type="ARBA" id="ARBA00023172"/>
    </source>
</evidence>
<evidence type="ECO:0000256" key="7">
    <source>
        <dbReference type="ARBA" id="ARBA00023125"/>
    </source>
</evidence>
<dbReference type="GO" id="GO:0005737">
    <property type="term" value="C:cytoplasm"/>
    <property type="evidence" value="ECO:0007669"/>
    <property type="project" value="UniProtKB-SubCell"/>
</dbReference>
<name>A0A1G6I077_NIADE</name>
<feature type="active site" evidence="10">
    <location>
        <position position="247"/>
    </location>
</feature>
<keyword evidence="4 10" id="KW-0132">Cell division</keyword>
<dbReference type="Gene3D" id="1.10.443.10">
    <property type="entry name" value="Intergrase catalytic core"/>
    <property type="match status" value="1"/>
</dbReference>
<dbReference type="PANTHER" id="PTHR30349:SF81">
    <property type="entry name" value="TYROSINE RECOMBINASE XERC"/>
    <property type="match status" value="1"/>
</dbReference>
<evidence type="ECO:0000313" key="13">
    <source>
        <dbReference type="EMBL" id="SDB99864.1"/>
    </source>
</evidence>
<evidence type="ECO:0000256" key="3">
    <source>
        <dbReference type="ARBA" id="ARBA00022490"/>
    </source>
</evidence>
<comment type="subunit">
    <text evidence="10">Forms a cyclic heterotetrameric complex composed of two molecules of XerC and two molecules of XerD.</text>
</comment>
<dbReference type="CDD" id="cd00798">
    <property type="entry name" value="INT_XerDC_C"/>
    <property type="match status" value="1"/>
</dbReference>
<keyword evidence="9 10" id="KW-0131">Cell cycle</keyword>
<dbReference type="Pfam" id="PF00589">
    <property type="entry name" value="Phage_integrase"/>
    <property type="match status" value="1"/>
</dbReference>
<dbReference type="NCBIfam" id="NF001399">
    <property type="entry name" value="PRK00283.1"/>
    <property type="match status" value="1"/>
</dbReference>
<dbReference type="PANTHER" id="PTHR30349">
    <property type="entry name" value="PHAGE INTEGRASE-RELATED"/>
    <property type="match status" value="1"/>
</dbReference>
<keyword evidence="3 10" id="KW-0963">Cytoplasm</keyword>
<dbReference type="InterPro" id="IPR010998">
    <property type="entry name" value="Integrase_recombinase_N"/>
</dbReference>
<comment type="similarity">
    <text evidence="2">Belongs to the 'phage' integrase family. XerD subfamily.</text>
</comment>
<dbReference type="PROSITE" id="PS51898">
    <property type="entry name" value="TYR_RECOMBINASE"/>
    <property type="match status" value="1"/>
</dbReference>
<keyword evidence="7 10" id="KW-0238">DNA-binding</keyword>
<evidence type="ECO:0000313" key="14">
    <source>
        <dbReference type="Proteomes" id="UP000198757"/>
    </source>
</evidence>